<evidence type="ECO:0000256" key="2">
    <source>
        <dbReference type="ARBA" id="ARBA00016109"/>
    </source>
</evidence>
<gene>
    <name evidence="7" type="ORF">CMC5_070740</name>
</gene>
<dbReference type="STRING" id="52.CMC5_070740"/>
<evidence type="ECO:0000256" key="4">
    <source>
        <dbReference type="ARBA" id="ARBA00023118"/>
    </source>
</evidence>
<organism evidence="7 8">
    <name type="scientific">Chondromyces crocatus</name>
    <dbReference type="NCBI Taxonomy" id="52"/>
    <lineage>
        <taxon>Bacteria</taxon>
        <taxon>Pseudomonadati</taxon>
        <taxon>Myxococcota</taxon>
        <taxon>Polyangia</taxon>
        <taxon>Polyangiales</taxon>
        <taxon>Polyangiaceae</taxon>
        <taxon>Chondromyces</taxon>
    </lineage>
</organism>
<dbReference type="NCBIfam" id="TIGR01903">
    <property type="entry name" value="cas5_csm4"/>
    <property type="match status" value="1"/>
</dbReference>
<reference evidence="7 8" key="1">
    <citation type="submission" date="2015-07" db="EMBL/GenBank/DDBJ databases">
        <title>Genome analysis of myxobacterium Chondromyces crocatus Cm c5 reveals a high potential for natural compound synthesis and the genetic basis for the loss of fruiting body formation.</title>
        <authorList>
            <person name="Zaburannyi N."/>
            <person name="Bunk B."/>
            <person name="Maier J."/>
            <person name="Overmann J."/>
            <person name="Mueller R."/>
        </authorList>
    </citation>
    <scope>NUCLEOTIDE SEQUENCE [LARGE SCALE GENOMIC DNA]</scope>
    <source>
        <strain evidence="7 8">Cm c5</strain>
    </source>
</reference>
<dbReference type="InterPro" id="IPR040932">
    <property type="entry name" value="Csm4_C"/>
</dbReference>
<protein>
    <recommendedName>
        <fullName evidence="2">CRISPR system Cms protein Csm4</fullName>
    </recommendedName>
</protein>
<dbReference type="OrthoDB" id="7059961at2"/>
<evidence type="ECO:0000313" key="7">
    <source>
        <dbReference type="EMBL" id="AKT42846.1"/>
    </source>
</evidence>
<evidence type="ECO:0000256" key="1">
    <source>
        <dbReference type="ARBA" id="ARBA00005772"/>
    </source>
</evidence>
<feature type="region of interest" description="Disordered" evidence="5">
    <location>
        <begin position="89"/>
        <end position="109"/>
    </location>
</feature>
<evidence type="ECO:0000256" key="5">
    <source>
        <dbReference type="SAM" id="MobiDB-lite"/>
    </source>
</evidence>
<keyword evidence="8" id="KW-1185">Reference proteome</keyword>
<accession>A0A0K1EPR3</accession>
<dbReference type="Pfam" id="PF17953">
    <property type="entry name" value="Csm4_C"/>
    <property type="match status" value="1"/>
</dbReference>
<dbReference type="GO" id="GO:0051607">
    <property type="term" value="P:defense response to virus"/>
    <property type="evidence" value="ECO:0007669"/>
    <property type="project" value="UniProtKB-KW"/>
</dbReference>
<name>A0A0K1EPR3_CHOCO</name>
<dbReference type="GO" id="GO:0003723">
    <property type="term" value="F:RNA binding"/>
    <property type="evidence" value="ECO:0007669"/>
    <property type="project" value="UniProtKB-KW"/>
</dbReference>
<keyword evidence="4" id="KW-0051">Antiviral defense</keyword>
<dbReference type="Proteomes" id="UP000067626">
    <property type="component" value="Chromosome"/>
</dbReference>
<dbReference type="KEGG" id="ccro:CMC5_070740"/>
<comment type="similarity">
    <text evidence="1">Belongs to the CRISPR-associated Csm4 family.</text>
</comment>
<dbReference type="AlphaFoldDB" id="A0A0K1EPR3"/>
<feature type="domain" description="Csm4 C-terminal" evidence="6">
    <location>
        <begin position="247"/>
        <end position="335"/>
    </location>
</feature>
<dbReference type="EMBL" id="CP012159">
    <property type="protein sequence ID" value="AKT42846.1"/>
    <property type="molecule type" value="Genomic_DNA"/>
</dbReference>
<dbReference type="RefSeq" id="WP_050434406.1">
    <property type="nucleotide sequence ID" value="NZ_CP012159.1"/>
</dbReference>
<evidence type="ECO:0000313" key="8">
    <source>
        <dbReference type="Proteomes" id="UP000067626"/>
    </source>
</evidence>
<dbReference type="InterPro" id="IPR005510">
    <property type="entry name" value="Csm4"/>
</dbReference>
<keyword evidence="3" id="KW-0694">RNA-binding</keyword>
<evidence type="ECO:0000259" key="6">
    <source>
        <dbReference type="Pfam" id="PF17953"/>
    </source>
</evidence>
<sequence>MSFYRAFYLRFLAPVRVSAGGAGEAAAAPDLPSDSLSAALVVAAAELGGERIPPREMDELAREPPWVVSSLLPWVGLGGRPVRFVPRPVDRRFGDPRGTKPSGGRRDERSWADVGYVSVDLLNDPLATPPRSRCGTLAATPREAGDELQQVQWRRVIERGRSTVDRVSGVAAPFHLGELGLGAGAQAGAWVAVRTEREDRMQFVRVLLHYLADCGIGADRARGLGRFEVVHEGALTVEEGEEAGRLRVLLGYASPDRWLESALEEPEARYSVVRRDGRAHGALGGLGVQRKSLRLLAPGAVLPDRGVLVGQTRDVTPEGFTEHRIYRDGRTLAWPLARRA</sequence>
<proteinExistence type="inferred from homology"/>
<evidence type="ECO:0000256" key="3">
    <source>
        <dbReference type="ARBA" id="ARBA00022884"/>
    </source>
</evidence>